<reference evidence="8" key="1">
    <citation type="submission" date="2020-03" db="EMBL/GenBank/DDBJ databases">
        <title>Complete genome sequence of sulfur-oxidizing bacterium skT11.</title>
        <authorList>
            <person name="Kanda M."/>
            <person name="Kojima H."/>
            <person name="Fukui M."/>
        </authorList>
    </citation>
    <scope>NUCLEOTIDE SEQUENCE [LARGE SCALE GENOMIC DNA]</scope>
    <source>
        <strain evidence="8">skT11</strain>
    </source>
</reference>
<dbReference type="Pfam" id="PF25954">
    <property type="entry name" value="Beta-barrel_RND_2"/>
    <property type="match status" value="1"/>
</dbReference>
<dbReference type="GO" id="GO:0022857">
    <property type="term" value="F:transmembrane transporter activity"/>
    <property type="evidence" value="ECO:0007669"/>
    <property type="project" value="InterPro"/>
</dbReference>
<feature type="chain" id="PRO_5026260154" evidence="3">
    <location>
        <begin position="21"/>
        <end position="365"/>
    </location>
</feature>
<proteinExistence type="inferred from homology"/>
<dbReference type="InterPro" id="IPR058648">
    <property type="entry name" value="HH_CzcB-like"/>
</dbReference>
<dbReference type="InterPro" id="IPR058647">
    <property type="entry name" value="BSH_CzcB-like"/>
</dbReference>
<feature type="domain" description="CzcB-like barrel-sandwich hybrid" evidence="6">
    <location>
        <begin position="64"/>
        <end position="212"/>
    </location>
</feature>
<dbReference type="InterPro" id="IPR051909">
    <property type="entry name" value="MFP_Cation_Efflux"/>
</dbReference>
<evidence type="ECO:0000313" key="7">
    <source>
        <dbReference type="EMBL" id="BCB27116.1"/>
    </source>
</evidence>
<evidence type="ECO:0000313" key="8">
    <source>
        <dbReference type="Proteomes" id="UP000502260"/>
    </source>
</evidence>
<feature type="signal peptide" evidence="3">
    <location>
        <begin position="1"/>
        <end position="20"/>
    </location>
</feature>
<name>A0A6F8VDM2_9PROT</name>
<dbReference type="RefSeq" id="WP_173064165.1">
    <property type="nucleotide sequence ID" value="NZ_AP022853.1"/>
</dbReference>
<dbReference type="SUPFAM" id="SSF111369">
    <property type="entry name" value="HlyD-like secretion proteins"/>
    <property type="match status" value="1"/>
</dbReference>
<dbReference type="NCBIfam" id="TIGR01730">
    <property type="entry name" value="RND_mfp"/>
    <property type="match status" value="1"/>
</dbReference>
<keyword evidence="8" id="KW-1185">Reference proteome</keyword>
<feature type="domain" description="CzcB-like alpha-helical hairpin" evidence="4">
    <location>
        <begin position="101"/>
        <end position="159"/>
    </location>
</feature>
<dbReference type="PANTHER" id="PTHR30097:SF4">
    <property type="entry name" value="SLR6042 PROTEIN"/>
    <property type="match status" value="1"/>
</dbReference>
<gene>
    <name evidence="7" type="ORF">SKTS_20020</name>
</gene>
<evidence type="ECO:0000259" key="6">
    <source>
        <dbReference type="Pfam" id="PF25973"/>
    </source>
</evidence>
<evidence type="ECO:0000256" key="2">
    <source>
        <dbReference type="ARBA" id="ARBA00022448"/>
    </source>
</evidence>
<dbReference type="GO" id="GO:0046914">
    <property type="term" value="F:transition metal ion binding"/>
    <property type="evidence" value="ECO:0007669"/>
    <property type="project" value="TreeGrafter"/>
</dbReference>
<dbReference type="Gene3D" id="2.40.30.170">
    <property type="match status" value="1"/>
</dbReference>
<dbReference type="Pfam" id="PF25893">
    <property type="entry name" value="HH_CzcB"/>
    <property type="match status" value="1"/>
</dbReference>
<dbReference type="Gene3D" id="2.40.50.100">
    <property type="match status" value="1"/>
</dbReference>
<evidence type="ECO:0000256" key="1">
    <source>
        <dbReference type="ARBA" id="ARBA00009477"/>
    </source>
</evidence>
<dbReference type="GO" id="GO:0016020">
    <property type="term" value="C:membrane"/>
    <property type="evidence" value="ECO:0007669"/>
    <property type="project" value="InterPro"/>
</dbReference>
<sequence>MHLIRVLSVVIMCWTGVAAAANDIPMTAKQSQALGIETVPLAAPSSAAGNGLPAQVVIPNQQIRIVSAPLAGMVESMEVAVNQPVKKGQTLVRLQSPMLAELQRDFLQTALQAQLAQNTLSRDEKLFKDGIVAESRYLAARNNAATQAAAASEKRQALRLAGMSNASMSKLQAGHTIDSALEVATPIDGVVLEQMVAPGQRVDAAAPLFKVARLSPLWLEIQVPLAQAGGLQAGASVRVPAATASGKVISVGRSVAEANQTVMVRAEITDGADNLRPGQFVEAVVGMAVGPKQWSVPNSALVRAENQTYVFVQTAAGYRLQPVRIMGQTTGAATIGGELRGNERVVVKGTVALKAAWQGVGKGGE</sequence>
<evidence type="ECO:0000259" key="4">
    <source>
        <dbReference type="Pfam" id="PF25893"/>
    </source>
</evidence>
<dbReference type="PANTHER" id="PTHR30097">
    <property type="entry name" value="CATION EFFLUX SYSTEM PROTEIN CUSB"/>
    <property type="match status" value="1"/>
</dbReference>
<dbReference type="InterPro" id="IPR058792">
    <property type="entry name" value="Beta-barrel_RND_2"/>
</dbReference>
<dbReference type="InterPro" id="IPR006143">
    <property type="entry name" value="RND_pump_MFP"/>
</dbReference>
<dbReference type="GO" id="GO:0060003">
    <property type="term" value="P:copper ion export"/>
    <property type="evidence" value="ECO:0007669"/>
    <property type="project" value="TreeGrafter"/>
</dbReference>
<dbReference type="Proteomes" id="UP000502260">
    <property type="component" value="Chromosome"/>
</dbReference>
<organism evidence="7 8">
    <name type="scientific">Sulfurimicrobium lacus</name>
    <dbReference type="NCBI Taxonomy" id="2715678"/>
    <lineage>
        <taxon>Bacteria</taxon>
        <taxon>Pseudomonadati</taxon>
        <taxon>Pseudomonadota</taxon>
        <taxon>Betaproteobacteria</taxon>
        <taxon>Nitrosomonadales</taxon>
        <taxon>Sulfuricellaceae</taxon>
        <taxon>Sulfurimicrobium</taxon>
    </lineage>
</organism>
<dbReference type="GO" id="GO:0015679">
    <property type="term" value="P:plasma membrane copper ion transport"/>
    <property type="evidence" value="ECO:0007669"/>
    <property type="project" value="TreeGrafter"/>
</dbReference>
<dbReference type="AlphaFoldDB" id="A0A6F8VDM2"/>
<protein>
    <submittedName>
        <fullName evidence="7">Membrane protein</fullName>
    </submittedName>
</protein>
<dbReference type="GO" id="GO:0030288">
    <property type="term" value="C:outer membrane-bounded periplasmic space"/>
    <property type="evidence" value="ECO:0007669"/>
    <property type="project" value="TreeGrafter"/>
</dbReference>
<dbReference type="Gene3D" id="2.40.420.20">
    <property type="match status" value="1"/>
</dbReference>
<feature type="domain" description="CusB-like beta-barrel" evidence="5">
    <location>
        <begin position="216"/>
        <end position="284"/>
    </location>
</feature>
<dbReference type="EMBL" id="AP022853">
    <property type="protein sequence ID" value="BCB27116.1"/>
    <property type="molecule type" value="Genomic_DNA"/>
</dbReference>
<dbReference type="Pfam" id="PF25973">
    <property type="entry name" value="BSH_CzcB"/>
    <property type="match status" value="1"/>
</dbReference>
<keyword evidence="3" id="KW-0732">Signal</keyword>
<evidence type="ECO:0000256" key="3">
    <source>
        <dbReference type="SAM" id="SignalP"/>
    </source>
</evidence>
<accession>A0A6F8VDM2</accession>
<keyword evidence="2" id="KW-0813">Transport</keyword>
<dbReference type="KEGG" id="slac:SKTS_20020"/>
<comment type="similarity">
    <text evidence="1">Belongs to the membrane fusion protein (MFP) (TC 8.A.1) family.</text>
</comment>
<evidence type="ECO:0000259" key="5">
    <source>
        <dbReference type="Pfam" id="PF25954"/>
    </source>
</evidence>